<dbReference type="InterPro" id="IPR038279">
    <property type="entry name" value="Ndc10_dom2_sf"/>
</dbReference>
<dbReference type="Pfam" id="PF16787">
    <property type="entry name" value="NDC10_II"/>
    <property type="match status" value="1"/>
</dbReference>
<sequence length="293" mass="33496">LEIFLLSTLSTCKRESRTTVDGEPVRQTLGISTVKGYIAAIVDLWSFQKSKGMNSHPTPRGEGLNGLLRARTRGEHKRRRLEFADRAVGTLQDGYSEAKMRKKQSKQSTEPYLRTAVDFLLAHNMLLRSESRLEAELPDFFTVPLPDKGPTPCYPMIMIMDNGKMNPLGRLEYGAVMRHQNPLLCTMGHVAFYIFYRWNVAGEPPPCFRRRELWYNLHLIKGEHAAMNMAYDTQLDWINRMFTEANVTSLKKTHAGRSQGAKHAELKGVNEGQIRRAGRWNNDVLTSCYLTIY</sequence>
<dbReference type="InterPro" id="IPR031872">
    <property type="entry name" value="NDC10_II"/>
</dbReference>
<feature type="domain" description="Ndc10" evidence="1">
    <location>
        <begin position="49"/>
        <end position="290"/>
    </location>
</feature>
<organism evidence="2 3">
    <name type="scientific">Zopfia rhizophila CBS 207.26</name>
    <dbReference type="NCBI Taxonomy" id="1314779"/>
    <lineage>
        <taxon>Eukaryota</taxon>
        <taxon>Fungi</taxon>
        <taxon>Dikarya</taxon>
        <taxon>Ascomycota</taxon>
        <taxon>Pezizomycotina</taxon>
        <taxon>Dothideomycetes</taxon>
        <taxon>Dothideomycetes incertae sedis</taxon>
        <taxon>Zopfiaceae</taxon>
        <taxon>Zopfia</taxon>
    </lineage>
</organism>
<evidence type="ECO:0000313" key="3">
    <source>
        <dbReference type="Proteomes" id="UP000800200"/>
    </source>
</evidence>
<dbReference type="EMBL" id="ML994673">
    <property type="protein sequence ID" value="KAF2178737.1"/>
    <property type="molecule type" value="Genomic_DNA"/>
</dbReference>
<evidence type="ECO:0000313" key="2">
    <source>
        <dbReference type="EMBL" id="KAF2178737.1"/>
    </source>
</evidence>
<reference evidence="2" key="1">
    <citation type="journal article" date="2020" name="Stud. Mycol.">
        <title>101 Dothideomycetes genomes: a test case for predicting lifestyles and emergence of pathogens.</title>
        <authorList>
            <person name="Haridas S."/>
            <person name="Albert R."/>
            <person name="Binder M."/>
            <person name="Bloem J."/>
            <person name="Labutti K."/>
            <person name="Salamov A."/>
            <person name="Andreopoulos B."/>
            <person name="Baker S."/>
            <person name="Barry K."/>
            <person name="Bills G."/>
            <person name="Bluhm B."/>
            <person name="Cannon C."/>
            <person name="Castanera R."/>
            <person name="Culley D."/>
            <person name="Daum C."/>
            <person name="Ezra D."/>
            <person name="Gonzalez J."/>
            <person name="Henrissat B."/>
            <person name="Kuo A."/>
            <person name="Liang C."/>
            <person name="Lipzen A."/>
            <person name="Lutzoni F."/>
            <person name="Magnuson J."/>
            <person name="Mondo S."/>
            <person name="Nolan M."/>
            <person name="Ohm R."/>
            <person name="Pangilinan J."/>
            <person name="Park H.-J."/>
            <person name="Ramirez L."/>
            <person name="Alfaro M."/>
            <person name="Sun H."/>
            <person name="Tritt A."/>
            <person name="Yoshinaga Y."/>
            <person name="Zwiers L.-H."/>
            <person name="Turgeon B."/>
            <person name="Goodwin S."/>
            <person name="Spatafora J."/>
            <person name="Crous P."/>
            <person name="Grigoriev I."/>
        </authorList>
    </citation>
    <scope>NUCLEOTIDE SEQUENCE</scope>
    <source>
        <strain evidence="2">CBS 207.26</strain>
    </source>
</reference>
<dbReference type="Gene3D" id="1.10.443.20">
    <property type="entry name" value="Centromere DNA-binding protein complex CBF3 subunit, domain 2"/>
    <property type="match status" value="1"/>
</dbReference>
<evidence type="ECO:0000259" key="1">
    <source>
        <dbReference type="Pfam" id="PF16787"/>
    </source>
</evidence>
<dbReference type="Proteomes" id="UP000800200">
    <property type="component" value="Unassembled WGS sequence"/>
</dbReference>
<keyword evidence="3" id="KW-1185">Reference proteome</keyword>
<feature type="non-terminal residue" evidence="2">
    <location>
        <position position="1"/>
    </location>
</feature>
<protein>
    <recommendedName>
        <fullName evidence="1">Ndc10 domain-containing protein</fullName>
    </recommendedName>
</protein>
<name>A0A6A6DGZ8_9PEZI</name>
<dbReference type="OrthoDB" id="4325529at2759"/>
<accession>A0A6A6DGZ8</accession>
<dbReference type="AlphaFoldDB" id="A0A6A6DGZ8"/>
<gene>
    <name evidence="2" type="ORF">K469DRAFT_802592</name>
</gene>
<proteinExistence type="predicted"/>
<dbReference type="GO" id="GO:0003677">
    <property type="term" value="F:DNA binding"/>
    <property type="evidence" value="ECO:0007669"/>
    <property type="project" value="InterPro"/>
</dbReference>